<keyword evidence="2 3" id="KW-0694">RNA-binding</keyword>
<protein>
    <submittedName>
        <fullName evidence="5">tRNA-binding protein</fullName>
    </submittedName>
</protein>
<dbReference type="RefSeq" id="WP_130612510.1">
    <property type="nucleotide sequence ID" value="NZ_AP019368.1"/>
</dbReference>
<dbReference type="AlphaFoldDB" id="A0A4P2VMC9"/>
<accession>A0A4P2VMC9</accession>
<dbReference type="GO" id="GO:0000049">
    <property type="term" value="F:tRNA binding"/>
    <property type="evidence" value="ECO:0007669"/>
    <property type="project" value="UniProtKB-UniRule"/>
</dbReference>
<dbReference type="NCBIfam" id="NF007494">
    <property type="entry name" value="PRK10089.1-3"/>
    <property type="match status" value="1"/>
</dbReference>
<dbReference type="CDD" id="cd02798">
    <property type="entry name" value="tRNA_bind_CsaA"/>
    <property type="match status" value="1"/>
</dbReference>
<gene>
    <name evidence="5" type="ORF">JCM31447_30240</name>
</gene>
<keyword evidence="6" id="KW-1185">Reference proteome</keyword>
<dbReference type="InterPro" id="IPR012340">
    <property type="entry name" value="NA-bd_OB-fold"/>
</dbReference>
<name>A0A4P2VMC9_FLUSA</name>
<evidence type="ECO:0000256" key="3">
    <source>
        <dbReference type="PROSITE-ProRule" id="PRU00209"/>
    </source>
</evidence>
<dbReference type="InterPro" id="IPR002547">
    <property type="entry name" value="tRNA-bd_dom"/>
</dbReference>
<dbReference type="EMBL" id="AP019368">
    <property type="protein sequence ID" value="BBH54553.1"/>
    <property type="molecule type" value="Genomic_DNA"/>
</dbReference>
<reference evidence="5 6" key="1">
    <citation type="submission" date="2018-12" db="EMBL/GenBank/DDBJ databases">
        <title>Rubrispira sanarue gen. nov., sp., nov., a member of the order Silvanigrellales, isolated from a brackish lake in Hamamatsu Japan.</title>
        <authorList>
            <person name="Maejima Y."/>
            <person name="Iino T."/>
            <person name="Muraguchi Y."/>
            <person name="Fukuda K."/>
            <person name="Nojiri H."/>
            <person name="Ohkuma M."/>
            <person name="Moriuchi R."/>
            <person name="Dohra H."/>
            <person name="Kimbara K."/>
            <person name="Shintani M."/>
        </authorList>
    </citation>
    <scope>NUCLEOTIDE SEQUENCE [LARGE SCALE GENOMIC DNA]</scope>
    <source>
        <strain evidence="5 6">RF1110005</strain>
    </source>
</reference>
<dbReference type="PANTHER" id="PTHR11586:SF37">
    <property type="entry name" value="TRNA-BINDING DOMAIN-CONTAINING PROTEIN"/>
    <property type="match status" value="1"/>
</dbReference>
<dbReference type="Gene3D" id="2.40.50.140">
    <property type="entry name" value="Nucleic acid-binding proteins"/>
    <property type="match status" value="1"/>
</dbReference>
<feature type="domain" description="TRNA-binding" evidence="4">
    <location>
        <begin position="9"/>
        <end position="113"/>
    </location>
</feature>
<proteinExistence type="predicted"/>
<evidence type="ECO:0000259" key="4">
    <source>
        <dbReference type="PROSITE" id="PS50886"/>
    </source>
</evidence>
<dbReference type="PANTHER" id="PTHR11586">
    <property type="entry name" value="TRNA-AMINOACYLATION COFACTOR ARC1 FAMILY MEMBER"/>
    <property type="match status" value="1"/>
</dbReference>
<keyword evidence="1 3" id="KW-0820">tRNA-binding</keyword>
<dbReference type="NCBIfam" id="TIGR02222">
    <property type="entry name" value="chap_CsaA"/>
    <property type="match status" value="1"/>
</dbReference>
<dbReference type="SUPFAM" id="SSF50249">
    <property type="entry name" value="Nucleic acid-binding proteins"/>
    <property type="match status" value="1"/>
</dbReference>
<dbReference type="PROSITE" id="PS50886">
    <property type="entry name" value="TRBD"/>
    <property type="match status" value="1"/>
</dbReference>
<evidence type="ECO:0000313" key="6">
    <source>
        <dbReference type="Proteomes" id="UP000291236"/>
    </source>
</evidence>
<dbReference type="Proteomes" id="UP000291236">
    <property type="component" value="Chromosome"/>
</dbReference>
<dbReference type="Pfam" id="PF01588">
    <property type="entry name" value="tRNA_bind"/>
    <property type="match status" value="1"/>
</dbReference>
<dbReference type="KEGG" id="sbf:JCM31447_30240"/>
<dbReference type="InterPro" id="IPR051270">
    <property type="entry name" value="Tyrosine-tRNA_ligase_regulator"/>
</dbReference>
<evidence type="ECO:0000313" key="5">
    <source>
        <dbReference type="EMBL" id="BBH54553.1"/>
    </source>
</evidence>
<dbReference type="InterPro" id="IPR008231">
    <property type="entry name" value="CsaA"/>
</dbReference>
<evidence type="ECO:0000256" key="2">
    <source>
        <dbReference type="ARBA" id="ARBA00022884"/>
    </source>
</evidence>
<evidence type="ECO:0000256" key="1">
    <source>
        <dbReference type="ARBA" id="ARBA00022555"/>
    </source>
</evidence>
<sequence>MNQFIEWKDFEKVELRCGTIVEVALNEKALKPAYILKIYFGENIGYKISSAQIRQNYSQEDLINKKIIAVMNFPPKKVAGVKSEVLVLATVCENKGTLLIEPHSSVIPGSQVL</sequence>
<dbReference type="FunFam" id="2.40.50.140:FF:000165">
    <property type="entry name" value="Chaperone CsaA"/>
    <property type="match status" value="1"/>
</dbReference>
<organism evidence="5 6">
    <name type="scientific">Fluviispira sanaruensis</name>
    <dbReference type="NCBI Taxonomy" id="2493639"/>
    <lineage>
        <taxon>Bacteria</taxon>
        <taxon>Pseudomonadati</taxon>
        <taxon>Bdellovibrionota</taxon>
        <taxon>Oligoflexia</taxon>
        <taxon>Silvanigrellales</taxon>
        <taxon>Silvanigrellaceae</taxon>
        <taxon>Fluviispira</taxon>
    </lineage>
</organism>
<dbReference type="OrthoDB" id="9794564at2"/>